<proteinExistence type="predicted"/>
<feature type="transmembrane region" description="Helical" evidence="1">
    <location>
        <begin position="130"/>
        <end position="154"/>
    </location>
</feature>
<feature type="transmembrane region" description="Helical" evidence="1">
    <location>
        <begin position="263"/>
        <end position="285"/>
    </location>
</feature>
<dbReference type="Proteomes" id="UP001259572">
    <property type="component" value="Unassembled WGS sequence"/>
</dbReference>
<feature type="transmembrane region" description="Helical" evidence="1">
    <location>
        <begin position="63"/>
        <end position="81"/>
    </location>
</feature>
<feature type="transmembrane region" description="Helical" evidence="1">
    <location>
        <begin position="166"/>
        <end position="193"/>
    </location>
</feature>
<feature type="transmembrane region" description="Helical" evidence="1">
    <location>
        <begin position="291"/>
        <end position="310"/>
    </location>
</feature>
<name>A0ABU3Q806_9SPHN</name>
<evidence type="ECO:0000256" key="1">
    <source>
        <dbReference type="SAM" id="Phobius"/>
    </source>
</evidence>
<dbReference type="RefSeq" id="WP_315726412.1">
    <property type="nucleotide sequence ID" value="NZ_JAVUPU010000005.1"/>
</dbReference>
<keyword evidence="1" id="KW-0812">Transmembrane</keyword>
<keyword evidence="1" id="KW-0472">Membrane</keyword>
<sequence length="516" mass="58935">MQEQQGRHWWESRAFALALILATAIPLLWPDIPPLVDLPGHMARYRVQIEIDQSAALRSFYDFRWALIGNLGVDLLVVPLAKIFGLELAVKLIVLSIPPLTAAGFIWVAREVHGNTPPTAAFAVPLAYNYPFFFGFVNFALSMAFAFLAFALWLRLARLDRLHLRMALFPLISILVWVTHTFGWGVLGVMAFSAELVRQVDLKRTFVQAGLRAALHSMAIAPPILLMVAWRGGDHIAGRTTDWFNWDRKLDWLIMALRDRWEMFDLGSLGLLLIVLLLALIYRRMEYSRNLAASAIFLAVVFALLPRIVFGSAYADMRLVPYLLAVAVIGIRLRPNASLGFATRLAFVALAFFVVRTGAATISQWRYDRNYDRELPALAHVPENARLISFVGRRCADLWAMSRMEHLPGIATVRRRAFSNDQWSMPGAQLLTVHYPAPRFYTVDPSQMVTLFKCRQERWMTIDNALRHLPREDFDYVWLVRPPPHDPKLLRGLRPLWRNRTSVLYEIVDRNPDLAP</sequence>
<feature type="transmembrane region" description="Helical" evidence="1">
    <location>
        <begin position="12"/>
        <end position="29"/>
    </location>
</feature>
<evidence type="ECO:0000313" key="2">
    <source>
        <dbReference type="EMBL" id="MDT9599457.1"/>
    </source>
</evidence>
<reference evidence="2 3" key="1">
    <citation type="submission" date="2023-05" db="EMBL/GenBank/DDBJ databases">
        <authorList>
            <person name="Guo Y."/>
        </authorList>
    </citation>
    <scope>NUCLEOTIDE SEQUENCE [LARGE SCALE GENOMIC DNA]</scope>
    <source>
        <strain evidence="2 3">GR2756</strain>
    </source>
</reference>
<comment type="caution">
    <text evidence="2">The sequence shown here is derived from an EMBL/GenBank/DDBJ whole genome shotgun (WGS) entry which is preliminary data.</text>
</comment>
<evidence type="ECO:0000313" key="3">
    <source>
        <dbReference type="Proteomes" id="UP001259572"/>
    </source>
</evidence>
<accession>A0ABU3Q806</accession>
<keyword evidence="3" id="KW-1185">Reference proteome</keyword>
<dbReference type="EMBL" id="JAVUPU010000005">
    <property type="protein sequence ID" value="MDT9599457.1"/>
    <property type="molecule type" value="Genomic_DNA"/>
</dbReference>
<feature type="transmembrane region" description="Helical" evidence="1">
    <location>
        <begin position="88"/>
        <end position="110"/>
    </location>
</feature>
<feature type="transmembrane region" description="Helical" evidence="1">
    <location>
        <begin position="341"/>
        <end position="359"/>
    </location>
</feature>
<organism evidence="2 3">
    <name type="scientific">Sphingosinicella rhizophila</name>
    <dbReference type="NCBI Taxonomy" id="3050082"/>
    <lineage>
        <taxon>Bacteria</taxon>
        <taxon>Pseudomonadati</taxon>
        <taxon>Pseudomonadota</taxon>
        <taxon>Alphaproteobacteria</taxon>
        <taxon>Sphingomonadales</taxon>
        <taxon>Sphingosinicellaceae</taxon>
        <taxon>Sphingosinicella</taxon>
    </lineage>
</organism>
<gene>
    <name evidence="2" type="ORF">RQX22_10900</name>
</gene>
<evidence type="ECO:0008006" key="4">
    <source>
        <dbReference type="Google" id="ProtNLM"/>
    </source>
</evidence>
<keyword evidence="1" id="KW-1133">Transmembrane helix</keyword>
<protein>
    <recommendedName>
        <fullName evidence="4">Glycosyltransferase RgtA/B/C/D-like domain-containing protein</fullName>
    </recommendedName>
</protein>